<proteinExistence type="predicted"/>
<protein>
    <submittedName>
        <fullName evidence="2">Uncharacterized protein</fullName>
    </submittedName>
</protein>
<dbReference type="Proteomes" id="UP000294847">
    <property type="component" value="Chromosome 1"/>
</dbReference>
<organism evidence="2 3">
    <name type="scientific">Pyricularia oryzae</name>
    <name type="common">Rice blast fungus</name>
    <name type="synonym">Magnaporthe oryzae</name>
    <dbReference type="NCBI Taxonomy" id="318829"/>
    <lineage>
        <taxon>Eukaryota</taxon>
        <taxon>Fungi</taxon>
        <taxon>Dikarya</taxon>
        <taxon>Ascomycota</taxon>
        <taxon>Pezizomycotina</taxon>
        <taxon>Sordariomycetes</taxon>
        <taxon>Sordariomycetidae</taxon>
        <taxon>Magnaporthales</taxon>
        <taxon>Pyriculariaceae</taxon>
        <taxon>Pyricularia</taxon>
    </lineage>
</organism>
<name>A0A4P7N369_PYROR</name>
<evidence type="ECO:0000256" key="1">
    <source>
        <dbReference type="SAM" id="MobiDB-lite"/>
    </source>
</evidence>
<accession>A0A4P7N369</accession>
<evidence type="ECO:0000313" key="3">
    <source>
        <dbReference type="Proteomes" id="UP000294847"/>
    </source>
</evidence>
<reference evidence="2 3" key="1">
    <citation type="journal article" date="2019" name="Mol. Biol. Evol.">
        <title>Blast fungal genomes show frequent chromosomal changes, gene gains and losses, and effector gene turnover.</title>
        <authorList>
            <person name="Gomez Luciano L.B."/>
            <person name="Jason Tsai I."/>
            <person name="Chuma I."/>
            <person name="Tosa Y."/>
            <person name="Chen Y.H."/>
            <person name="Li J.Y."/>
            <person name="Li M.Y."/>
            <person name="Jade Lu M.Y."/>
            <person name="Nakayashiki H."/>
            <person name="Li W.H."/>
        </authorList>
    </citation>
    <scope>NUCLEOTIDE SEQUENCE [LARGE SCALE GENOMIC DNA]</scope>
    <source>
        <strain evidence="2">MZ5-1-6</strain>
    </source>
</reference>
<gene>
    <name evidence="2" type="ORF">PoMZ_10802</name>
</gene>
<evidence type="ECO:0000313" key="2">
    <source>
        <dbReference type="EMBL" id="QBZ55086.1"/>
    </source>
</evidence>
<dbReference type="AlphaFoldDB" id="A0A4P7N369"/>
<feature type="region of interest" description="Disordered" evidence="1">
    <location>
        <begin position="1"/>
        <end position="23"/>
    </location>
</feature>
<dbReference type="EMBL" id="CP034204">
    <property type="protein sequence ID" value="QBZ55086.1"/>
    <property type="molecule type" value="Genomic_DNA"/>
</dbReference>
<sequence>EEGTTQLISPAARGGDFTARTLETPGRFEPHTRARVRLNVHTDPIALSKRAPRKASRFSLGLPIVDTSEEVWGKEERLRRRLSRLGTGLKARQGF</sequence>
<feature type="non-terminal residue" evidence="2">
    <location>
        <position position="1"/>
    </location>
</feature>
<feature type="non-terminal residue" evidence="2">
    <location>
        <position position="95"/>
    </location>
</feature>